<gene>
    <name evidence="2" type="ORF">MUS_1452</name>
</gene>
<accession>I2C491</accession>
<name>I2C491_BACAY</name>
<evidence type="ECO:0000256" key="1">
    <source>
        <dbReference type="SAM" id="MobiDB-lite"/>
    </source>
</evidence>
<reference evidence="2 3" key="1">
    <citation type="journal article" date="2012" name="J. Biotechnol.">
        <title>Genome sequence of the plant growth promoting strain Bacillus amyloliquefaciens subsp. plantarum B9601-Y2 and expression of mersacidin and other secondary metabolites.</title>
        <authorList>
            <person name="He P."/>
            <person name="Hao K."/>
            <person name="Blom J."/>
            <person name="Ruckert C."/>
            <person name="Vater J."/>
            <person name="Mao Z."/>
            <person name="Wu Y."/>
            <person name="Hou M."/>
            <person name="He P."/>
            <person name="He Y."/>
            <person name="Borriss R."/>
        </authorList>
    </citation>
    <scope>NUCLEOTIDE SEQUENCE [LARGE SCALE GENOMIC DNA]</scope>
    <source>
        <strain evidence="2">Y2</strain>
    </source>
</reference>
<organism evidence="2 3">
    <name type="scientific">Bacillus amyloliquefaciens (strain Y2)</name>
    <name type="common">Bacillus amyloliquefaciens subsp. plantarum (strain B9601-Y2)</name>
    <dbReference type="NCBI Taxonomy" id="1155777"/>
    <lineage>
        <taxon>Bacteria</taxon>
        <taxon>Bacillati</taxon>
        <taxon>Bacillota</taxon>
        <taxon>Bacilli</taxon>
        <taxon>Bacillales</taxon>
        <taxon>Bacillaceae</taxon>
        <taxon>Bacillus</taxon>
        <taxon>Bacillus amyloliquefaciens group</taxon>
    </lineage>
</organism>
<dbReference type="EMBL" id="CP003332">
    <property type="protein sequence ID" value="AFJ61465.1"/>
    <property type="molecule type" value="Genomic_DNA"/>
</dbReference>
<feature type="compositionally biased region" description="Basic and acidic residues" evidence="1">
    <location>
        <begin position="21"/>
        <end position="30"/>
    </location>
</feature>
<proteinExistence type="predicted"/>
<dbReference type="KEGG" id="bqy:MUS_1452"/>
<sequence length="43" mass="4944">MVKDDQTFFKEVLANALSTLSEKRGDDSPEHASQFHSKTIRFM</sequence>
<dbReference type="AlphaFoldDB" id="I2C491"/>
<dbReference type="HOGENOM" id="CLU_3229088_0_0_9"/>
<protein>
    <submittedName>
        <fullName evidence="2">Uncharacterized protein</fullName>
    </submittedName>
</protein>
<evidence type="ECO:0000313" key="2">
    <source>
        <dbReference type="EMBL" id="AFJ61465.1"/>
    </source>
</evidence>
<evidence type="ECO:0000313" key="3">
    <source>
        <dbReference type="Proteomes" id="UP000002878"/>
    </source>
</evidence>
<feature type="region of interest" description="Disordered" evidence="1">
    <location>
        <begin position="21"/>
        <end position="43"/>
    </location>
</feature>
<dbReference type="Proteomes" id="UP000002878">
    <property type="component" value="Chromosome"/>
</dbReference>